<dbReference type="EMBL" id="MASQ01000096">
    <property type="protein sequence ID" value="OCB02425.1"/>
    <property type="molecule type" value="Genomic_DNA"/>
</dbReference>
<name>A0A1B9BXH9_9PROT</name>
<dbReference type="Proteomes" id="UP000093129">
    <property type="component" value="Unassembled WGS sequence"/>
</dbReference>
<protein>
    <recommendedName>
        <fullName evidence="3">Stress-response A/B barrel domain-containing protein</fullName>
    </recommendedName>
</protein>
<evidence type="ECO:0000313" key="1">
    <source>
        <dbReference type="EMBL" id="OCB02425.1"/>
    </source>
</evidence>
<sequence length="60" mass="7272">MQGIFVNSAQYRYCWRRVRFAAPEVINSYHEHPDYVAFTNRRFRPVADREISIDYAMEDL</sequence>
<accession>A0A1B9BXH9</accession>
<dbReference type="Gene3D" id="3.30.70.100">
    <property type="match status" value="1"/>
</dbReference>
<organism evidence="1 2">
    <name type="scientific">Acidithiobacillus ferrivorans</name>
    <dbReference type="NCBI Taxonomy" id="160808"/>
    <lineage>
        <taxon>Bacteria</taxon>
        <taxon>Pseudomonadati</taxon>
        <taxon>Pseudomonadota</taxon>
        <taxon>Acidithiobacillia</taxon>
        <taxon>Acidithiobacillales</taxon>
        <taxon>Acidithiobacillaceae</taxon>
        <taxon>Acidithiobacillus</taxon>
    </lineage>
</organism>
<evidence type="ECO:0000313" key="2">
    <source>
        <dbReference type="Proteomes" id="UP000093129"/>
    </source>
</evidence>
<reference evidence="1 2" key="1">
    <citation type="submission" date="2016-07" db="EMBL/GenBank/DDBJ databases">
        <title>Draft genome of a psychrotolerant acidophile Acidithiobacillus ferrivorans strain YL15.</title>
        <authorList>
            <person name="Peng T."/>
            <person name="Ma L."/>
            <person name="Nan M."/>
            <person name="An N."/>
            <person name="Wang M."/>
            <person name="Qiu G."/>
            <person name="Zeng W."/>
        </authorList>
    </citation>
    <scope>NUCLEOTIDE SEQUENCE [LARGE SCALE GENOMIC DNA]</scope>
    <source>
        <strain evidence="1 2">YL15</strain>
    </source>
</reference>
<comment type="caution">
    <text evidence="1">The sequence shown here is derived from an EMBL/GenBank/DDBJ whole genome shotgun (WGS) entry which is preliminary data.</text>
</comment>
<evidence type="ECO:0008006" key="3">
    <source>
        <dbReference type="Google" id="ProtNLM"/>
    </source>
</evidence>
<dbReference type="AlphaFoldDB" id="A0A1B9BXH9"/>
<gene>
    <name evidence="1" type="ORF">BBC27_13310</name>
</gene>
<proteinExistence type="predicted"/>